<dbReference type="RefSeq" id="WP_171199538.1">
    <property type="nucleotide sequence ID" value="NZ_JABEND010000004.1"/>
</dbReference>
<organism evidence="2 3">
    <name type="scientific">Nakamurella aerolata</name>
    <dbReference type="NCBI Taxonomy" id="1656892"/>
    <lineage>
        <taxon>Bacteria</taxon>
        <taxon>Bacillati</taxon>
        <taxon>Actinomycetota</taxon>
        <taxon>Actinomycetes</taxon>
        <taxon>Nakamurellales</taxon>
        <taxon>Nakamurellaceae</taxon>
        <taxon>Nakamurella</taxon>
    </lineage>
</organism>
<comment type="caution">
    <text evidence="2">The sequence shown here is derived from an EMBL/GenBank/DDBJ whole genome shotgun (WGS) entry which is preliminary data.</text>
</comment>
<dbReference type="Proteomes" id="UP000562984">
    <property type="component" value="Unassembled WGS sequence"/>
</dbReference>
<feature type="region of interest" description="Disordered" evidence="1">
    <location>
        <begin position="1"/>
        <end position="43"/>
    </location>
</feature>
<gene>
    <name evidence="2" type="ORF">HKD39_09005</name>
</gene>
<evidence type="ECO:0000313" key="2">
    <source>
        <dbReference type="EMBL" id="NNG35844.1"/>
    </source>
</evidence>
<feature type="compositionally biased region" description="Low complexity" evidence="1">
    <location>
        <begin position="15"/>
        <end position="31"/>
    </location>
</feature>
<evidence type="ECO:0000256" key="1">
    <source>
        <dbReference type="SAM" id="MobiDB-lite"/>
    </source>
</evidence>
<keyword evidence="3" id="KW-1185">Reference proteome</keyword>
<dbReference type="EMBL" id="JABEND010000004">
    <property type="protein sequence ID" value="NNG35844.1"/>
    <property type="molecule type" value="Genomic_DNA"/>
</dbReference>
<accession>A0A849A4C2</accession>
<evidence type="ECO:0000313" key="3">
    <source>
        <dbReference type="Proteomes" id="UP000562984"/>
    </source>
</evidence>
<dbReference type="AlphaFoldDB" id="A0A849A4C2"/>
<name>A0A849A4C2_9ACTN</name>
<proteinExistence type="predicted"/>
<protein>
    <recommendedName>
        <fullName evidence="4">SurA-like protein</fullName>
    </recommendedName>
</protein>
<reference evidence="2 3" key="1">
    <citation type="submission" date="2020-05" db="EMBL/GenBank/DDBJ databases">
        <title>Nakamurella sp. DB0629 isolated from air conditioner.</title>
        <authorList>
            <person name="Kim D.H."/>
            <person name="Kim D.-U."/>
        </authorList>
    </citation>
    <scope>NUCLEOTIDE SEQUENCE [LARGE SCALE GENOMIC DNA]</scope>
    <source>
        <strain evidence="2 3">DB0629</strain>
    </source>
</reference>
<sequence length="353" mass="36613">MDRTVALPNTRSRRASAAPAPPAGSAQPAGSVESAGPGRRRGRQLRRRLTPFALAAVLAGTLTACTDHPGSAAVVDGTSISDSSTLQTVDQLAADRTPAEPADPSGTAATVDWQAADVQREALNRKVLTASIRHQLLQSPAFSRLPAPPKSEVNARAAQVDPAQLAGQLGVAPDRVDQGISDALRVLTLAQQNAEQPVTDVRVSMDILSTFDSRSAAAAARVRFLDDPAALDAAIAEAAQGSGGAQSAATGQQLTLLQQPALAQFGVFSEPAGSIVVVPSGERWTLVRINHRSETPGQLGSALGTAANSQQGQASLFDLAWLAASKDVRGQTVTVNPRFGRWDPVVMQVVPLS</sequence>
<evidence type="ECO:0008006" key="4">
    <source>
        <dbReference type="Google" id="ProtNLM"/>
    </source>
</evidence>